<protein>
    <submittedName>
        <fullName evidence="1">Uncharacterized protein</fullName>
    </submittedName>
</protein>
<dbReference type="EMBL" id="BMAW01011456">
    <property type="protein sequence ID" value="GFT23906.1"/>
    <property type="molecule type" value="Genomic_DNA"/>
</dbReference>
<evidence type="ECO:0000313" key="1">
    <source>
        <dbReference type="EMBL" id="GFT23906.1"/>
    </source>
</evidence>
<gene>
    <name evidence="1" type="ORF">NPIL_402391</name>
</gene>
<sequence length="78" mass="8678">MLAEVHDHEWARGKSTFADNLGLEIQSLLSYLDRKPPCTKRAVLKSATHIFDPIGFISPLSYASNVLATTMDERTMLG</sequence>
<dbReference type="Proteomes" id="UP000887013">
    <property type="component" value="Unassembled WGS sequence"/>
</dbReference>
<evidence type="ECO:0000313" key="2">
    <source>
        <dbReference type="Proteomes" id="UP000887013"/>
    </source>
</evidence>
<accession>A0A8X6NNZ5</accession>
<organism evidence="1 2">
    <name type="scientific">Nephila pilipes</name>
    <name type="common">Giant wood spider</name>
    <name type="synonym">Nephila maculata</name>
    <dbReference type="NCBI Taxonomy" id="299642"/>
    <lineage>
        <taxon>Eukaryota</taxon>
        <taxon>Metazoa</taxon>
        <taxon>Ecdysozoa</taxon>
        <taxon>Arthropoda</taxon>
        <taxon>Chelicerata</taxon>
        <taxon>Arachnida</taxon>
        <taxon>Araneae</taxon>
        <taxon>Araneomorphae</taxon>
        <taxon>Entelegynae</taxon>
        <taxon>Araneoidea</taxon>
        <taxon>Nephilidae</taxon>
        <taxon>Nephila</taxon>
    </lineage>
</organism>
<reference evidence="1" key="1">
    <citation type="submission" date="2020-08" db="EMBL/GenBank/DDBJ databases">
        <title>Multicomponent nature underlies the extraordinary mechanical properties of spider dragline silk.</title>
        <authorList>
            <person name="Kono N."/>
            <person name="Nakamura H."/>
            <person name="Mori M."/>
            <person name="Yoshida Y."/>
            <person name="Ohtoshi R."/>
            <person name="Malay A.D."/>
            <person name="Moran D.A.P."/>
            <person name="Tomita M."/>
            <person name="Numata K."/>
            <person name="Arakawa K."/>
        </authorList>
    </citation>
    <scope>NUCLEOTIDE SEQUENCE</scope>
</reference>
<dbReference type="AlphaFoldDB" id="A0A8X6NNZ5"/>
<name>A0A8X6NNZ5_NEPPI</name>
<proteinExistence type="predicted"/>
<comment type="caution">
    <text evidence="1">The sequence shown here is derived from an EMBL/GenBank/DDBJ whole genome shotgun (WGS) entry which is preliminary data.</text>
</comment>
<keyword evidence="2" id="KW-1185">Reference proteome</keyword>